<sequence length="51" mass="4987">MGTAPLSGFSANRAAGEAEGAGDFVGTPVIVGAGDWVGDGESKSSPMTRSM</sequence>
<keyword evidence="2" id="KW-1185">Reference proteome</keyword>
<reference evidence="1 2" key="1">
    <citation type="submission" date="2016-09" db="EMBL/GenBank/DDBJ databases">
        <title>Extensive genetic diversity and differential bi-allelic expression allows diatom success in the polar Southern Ocean.</title>
        <authorList>
            <consortium name="DOE Joint Genome Institute"/>
            <person name="Mock T."/>
            <person name="Otillar R.P."/>
            <person name="Strauss J."/>
            <person name="Dupont C."/>
            <person name="Frickenhaus S."/>
            <person name="Maumus F."/>
            <person name="Mcmullan M."/>
            <person name="Sanges R."/>
            <person name="Schmutz J."/>
            <person name="Toseland A."/>
            <person name="Valas R."/>
            <person name="Veluchamy A."/>
            <person name="Ward B.J."/>
            <person name="Allen A."/>
            <person name="Barry K."/>
            <person name="Falciatore A."/>
            <person name="Ferrante M."/>
            <person name="Fortunato A.E."/>
            <person name="Gloeckner G."/>
            <person name="Gruber A."/>
            <person name="Hipkin R."/>
            <person name="Janech M."/>
            <person name="Kroth P."/>
            <person name="Leese F."/>
            <person name="Lindquist E."/>
            <person name="Lyon B.R."/>
            <person name="Martin J."/>
            <person name="Mayer C."/>
            <person name="Parker M."/>
            <person name="Quesneville H."/>
            <person name="Raymond J."/>
            <person name="Uhlig C."/>
            <person name="Valentin K.U."/>
            <person name="Worden A.Z."/>
            <person name="Armbrust E.V."/>
            <person name="Bowler C."/>
            <person name="Green B."/>
            <person name="Moulton V."/>
            <person name="Van Oosterhout C."/>
            <person name="Grigoriev I."/>
        </authorList>
    </citation>
    <scope>NUCLEOTIDE SEQUENCE [LARGE SCALE GENOMIC DNA]</scope>
    <source>
        <strain evidence="1 2">CCMP1102</strain>
    </source>
</reference>
<dbReference type="KEGG" id="fcy:FRACYDRAFT_218877"/>
<dbReference type="InParanoid" id="A0A1E7F654"/>
<dbReference type="AlphaFoldDB" id="A0A1E7F654"/>
<evidence type="ECO:0000313" key="1">
    <source>
        <dbReference type="EMBL" id="OEU13671.1"/>
    </source>
</evidence>
<accession>A0A1E7F654</accession>
<dbReference type="EMBL" id="KV784361">
    <property type="protein sequence ID" value="OEU13671.1"/>
    <property type="molecule type" value="Genomic_DNA"/>
</dbReference>
<dbReference type="Proteomes" id="UP000095751">
    <property type="component" value="Unassembled WGS sequence"/>
</dbReference>
<evidence type="ECO:0000313" key="2">
    <source>
        <dbReference type="Proteomes" id="UP000095751"/>
    </source>
</evidence>
<organism evidence="1 2">
    <name type="scientific">Fragilariopsis cylindrus CCMP1102</name>
    <dbReference type="NCBI Taxonomy" id="635003"/>
    <lineage>
        <taxon>Eukaryota</taxon>
        <taxon>Sar</taxon>
        <taxon>Stramenopiles</taxon>
        <taxon>Ochrophyta</taxon>
        <taxon>Bacillariophyta</taxon>
        <taxon>Bacillariophyceae</taxon>
        <taxon>Bacillariophycidae</taxon>
        <taxon>Bacillariales</taxon>
        <taxon>Bacillariaceae</taxon>
        <taxon>Fragilariopsis</taxon>
    </lineage>
</organism>
<gene>
    <name evidence="1" type="ORF">FRACYDRAFT_218877</name>
</gene>
<protein>
    <submittedName>
        <fullName evidence="1">Uncharacterized protein</fullName>
    </submittedName>
</protein>
<name>A0A1E7F654_9STRA</name>
<proteinExistence type="predicted"/>